<dbReference type="HOGENOM" id="CLU_189122_0_0_3"/>
<sequence length="64" mass="7199">MLIVNDYAFHTSSGKSGRVIGYGSTLIDNSYLPTLKVLVNQEPSQVGKTHLVMEDLRSKWMPFK</sequence>
<dbReference type="EMBL" id="CP002198">
    <property type="protein sequence ID" value="ADN12819.1"/>
    <property type="molecule type" value="Genomic_DNA"/>
</dbReference>
<dbReference type="AlphaFoldDB" id="E0UBI7"/>
<protein>
    <submittedName>
        <fullName evidence="1">Uncharacterized protein</fullName>
    </submittedName>
</protein>
<evidence type="ECO:0000313" key="1">
    <source>
        <dbReference type="EMBL" id="ADN12819.1"/>
    </source>
</evidence>
<dbReference type="eggNOG" id="ENOG5030PKJ">
    <property type="taxonomic scope" value="Bacteria"/>
</dbReference>
<keyword evidence="2" id="KW-1185">Reference proteome</keyword>
<organism evidence="1 2">
    <name type="scientific">Gloeothece verrucosa (strain PCC 7822)</name>
    <name type="common">Cyanothece sp. (strain PCC 7822)</name>
    <dbReference type="NCBI Taxonomy" id="497965"/>
    <lineage>
        <taxon>Bacteria</taxon>
        <taxon>Bacillati</taxon>
        <taxon>Cyanobacteriota</taxon>
        <taxon>Cyanophyceae</taxon>
        <taxon>Oscillatoriophycideae</taxon>
        <taxon>Chroococcales</taxon>
        <taxon>Aphanothecaceae</taxon>
        <taxon>Gloeothece</taxon>
        <taxon>Gloeothece verrucosa</taxon>
    </lineage>
</organism>
<accession>E0UBI7</accession>
<gene>
    <name evidence="1" type="ordered locus">Cyan7822_0793</name>
</gene>
<evidence type="ECO:0000313" key="2">
    <source>
        <dbReference type="Proteomes" id="UP000008206"/>
    </source>
</evidence>
<dbReference type="KEGG" id="cyj:Cyan7822_0793"/>
<name>E0UBI7_GLOV7</name>
<proteinExistence type="predicted"/>
<dbReference type="Proteomes" id="UP000008206">
    <property type="component" value="Chromosome"/>
</dbReference>
<reference evidence="2" key="1">
    <citation type="journal article" date="2011" name="MBio">
        <title>Novel metabolic attributes of the genus Cyanothece, comprising a group of unicellular nitrogen-fixing Cyanobacteria.</title>
        <authorList>
            <person name="Bandyopadhyay A."/>
            <person name="Elvitigala T."/>
            <person name="Welsh E."/>
            <person name="Stockel J."/>
            <person name="Liberton M."/>
            <person name="Min H."/>
            <person name="Sherman L.A."/>
            <person name="Pakrasi H.B."/>
        </authorList>
    </citation>
    <scope>NUCLEOTIDE SEQUENCE [LARGE SCALE GENOMIC DNA]</scope>
    <source>
        <strain evidence="2">PCC 7822</strain>
    </source>
</reference>